<dbReference type="PROSITE" id="PS51063">
    <property type="entry name" value="HTH_CRP_2"/>
    <property type="match status" value="1"/>
</dbReference>
<dbReference type="RefSeq" id="WP_086899918.1">
    <property type="nucleotide sequence ID" value="NZ_CP021358.1"/>
</dbReference>
<reference evidence="4 5" key="1">
    <citation type="submission" date="2017-05" db="EMBL/GenBank/DDBJ databases">
        <authorList>
            <person name="Song R."/>
            <person name="Chenine A.L."/>
            <person name="Ruprecht R.M."/>
        </authorList>
    </citation>
    <scope>NUCLEOTIDE SEQUENCE [LARGE SCALE GENOMIC DNA]</scope>
    <source>
        <strain evidence="4">SW32</strain>
    </source>
</reference>
<organism evidence="4 5">
    <name type="scientific">Kushneria marisflavi</name>
    <dbReference type="NCBI Taxonomy" id="157779"/>
    <lineage>
        <taxon>Bacteria</taxon>
        <taxon>Pseudomonadati</taxon>
        <taxon>Pseudomonadota</taxon>
        <taxon>Gammaproteobacteria</taxon>
        <taxon>Oceanospirillales</taxon>
        <taxon>Halomonadaceae</taxon>
        <taxon>Kushneria</taxon>
    </lineage>
</organism>
<evidence type="ECO:0000256" key="3">
    <source>
        <dbReference type="ARBA" id="ARBA00023163"/>
    </source>
</evidence>
<proteinExistence type="predicted"/>
<keyword evidence="5" id="KW-1185">Reference proteome</keyword>
<dbReference type="GO" id="GO:0003677">
    <property type="term" value="F:DNA binding"/>
    <property type="evidence" value="ECO:0007669"/>
    <property type="project" value="UniProtKB-KW"/>
</dbReference>
<dbReference type="InterPro" id="IPR012318">
    <property type="entry name" value="HTH_CRP"/>
</dbReference>
<dbReference type="InterPro" id="IPR018490">
    <property type="entry name" value="cNMP-bd_dom_sf"/>
</dbReference>
<dbReference type="InterPro" id="IPR014710">
    <property type="entry name" value="RmlC-like_jellyroll"/>
</dbReference>
<dbReference type="Gene3D" id="1.10.10.10">
    <property type="entry name" value="Winged helix-like DNA-binding domain superfamily/Winged helix DNA-binding domain"/>
    <property type="match status" value="1"/>
</dbReference>
<dbReference type="SMART" id="SM00419">
    <property type="entry name" value="HTH_CRP"/>
    <property type="match status" value="1"/>
</dbReference>
<dbReference type="InterPro" id="IPR000595">
    <property type="entry name" value="cNMP-bd_dom"/>
</dbReference>
<name>A0A240UMH5_9GAMM</name>
<gene>
    <name evidence="4" type="ORF">B9H00_06185</name>
</gene>
<evidence type="ECO:0000256" key="1">
    <source>
        <dbReference type="ARBA" id="ARBA00023015"/>
    </source>
</evidence>
<keyword evidence="1" id="KW-0805">Transcription regulation</keyword>
<evidence type="ECO:0000313" key="5">
    <source>
        <dbReference type="Proteomes" id="UP000194457"/>
    </source>
</evidence>
<dbReference type="GO" id="GO:0006355">
    <property type="term" value="P:regulation of DNA-templated transcription"/>
    <property type="evidence" value="ECO:0007669"/>
    <property type="project" value="InterPro"/>
</dbReference>
<dbReference type="Gene3D" id="2.60.120.10">
    <property type="entry name" value="Jelly Rolls"/>
    <property type="match status" value="1"/>
</dbReference>
<accession>A0A240UMH5</accession>
<dbReference type="SUPFAM" id="SSF51206">
    <property type="entry name" value="cAMP-binding domain-like"/>
    <property type="match status" value="1"/>
</dbReference>
<dbReference type="EMBL" id="CP021358">
    <property type="protein sequence ID" value="ART62691.1"/>
    <property type="molecule type" value="Genomic_DNA"/>
</dbReference>
<dbReference type="InterPro" id="IPR036388">
    <property type="entry name" value="WH-like_DNA-bd_sf"/>
</dbReference>
<keyword evidence="2" id="KW-0238">DNA-binding</keyword>
<protein>
    <submittedName>
        <fullName evidence="4">Uncharacterized protein</fullName>
    </submittedName>
</protein>
<dbReference type="KEGG" id="kma:B9H00_06185"/>
<dbReference type="OrthoDB" id="9126850at2"/>
<keyword evidence="3" id="KW-0804">Transcription</keyword>
<dbReference type="Pfam" id="PF13545">
    <property type="entry name" value="HTH_Crp_2"/>
    <property type="match status" value="1"/>
</dbReference>
<dbReference type="AlphaFoldDB" id="A0A240UMH5"/>
<dbReference type="InterPro" id="IPR036390">
    <property type="entry name" value="WH_DNA-bd_sf"/>
</dbReference>
<dbReference type="CDD" id="cd00038">
    <property type="entry name" value="CAP_ED"/>
    <property type="match status" value="1"/>
</dbReference>
<dbReference type="Pfam" id="PF00027">
    <property type="entry name" value="cNMP_binding"/>
    <property type="match status" value="1"/>
</dbReference>
<dbReference type="SUPFAM" id="SSF46785">
    <property type="entry name" value="Winged helix' DNA-binding domain"/>
    <property type="match status" value="1"/>
</dbReference>
<evidence type="ECO:0000313" key="4">
    <source>
        <dbReference type="EMBL" id="ART62691.1"/>
    </source>
</evidence>
<dbReference type="Proteomes" id="UP000194457">
    <property type="component" value="Chromosome"/>
</dbReference>
<evidence type="ECO:0000256" key="2">
    <source>
        <dbReference type="ARBA" id="ARBA00023125"/>
    </source>
</evidence>
<sequence>MAIAGTTGLMVGLQPERLWHKEPTQQEMTMSHGCIVENFSNLISLSEQEKALLAHFEKDARVVRRHESLWHFREPTQTLYTLQEGWAYAYKISLMGEMKVVEIFTPSDIIGLRDFTFGRHLTDVRMMTDGTVCAFPYRYILEACQQSRALSAAFFATASRDQALMTERVTNLMHCSARMKIAHFIIEMYLRLKHTHPDMGLRFDFPMNQKLMASLLGLTSVHVSRMLGELTREGMVKKQRSTLEILDYERLYREAQFDETYIQLDLTHMLEVAPNDSEAPMG</sequence>